<dbReference type="Proteomes" id="UP000267049">
    <property type="component" value="Unassembled WGS sequence"/>
</dbReference>
<dbReference type="EMBL" id="RIBS01000004">
    <property type="protein sequence ID" value="RNF83775.1"/>
    <property type="molecule type" value="Genomic_DNA"/>
</dbReference>
<keyword evidence="3" id="KW-1185">Reference proteome</keyword>
<gene>
    <name evidence="2" type="ORF">EER27_10425</name>
</gene>
<dbReference type="AlphaFoldDB" id="A0A3M8SSU9"/>
<sequence>MHLFQDHTPQDRRPRGHALTRGVAARPMRRFHAAVAALLLAAASTGCGGGASSAQAPGAAAPAEALTRLIDDLRRDDLAGFARHSVPPALHARLAIAWSEGRTSWPLTELPLEDRLPSAIAALAAKDSEKTLLAAYHRQFAHADGELRSAAATIGLFAAQYVRSEGDYSTEERGHYVQLIAALSDWGRQAPLGDPALAKATLGQLATAARATGIKDRDTFARAGMERTLGRLGPLAWRLRGVLLRYGLDIDATLASARVAVIEHNGDQARLRLTYTLGDKAIDAVVLAERREGRWYLRDLLRHAEVEAARTGTPREAPTSVVQHNGEAPPPRPASDAHH</sequence>
<organism evidence="2 3">
    <name type="scientific">Montanilutibacter psychrotolerans</name>
    <dbReference type="NCBI Taxonomy" id="1327343"/>
    <lineage>
        <taxon>Bacteria</taxon>
        <taxon>Pseudomonadati</taxon>
        <taxon>Pseudomonadota</taxon>
        <taxon>Gammaproteobacteria</taxon>
        <taxon>Lysobacterales</taxon>
        <taxon>Lysobacteraceae</taxon>
        <taxon>Montanilutibacter</taxon>
    </lineage>
</organism>
<feature type="region of interest" description="Disordered" evidence="1">
    <location>
        <begin position="308"/>
        <end position="339"/>
    </location>
</feature>
<reference evidence="2 3" key="1">
    <citation type="submission" date="2018-11" db="EMBL/GenBank/DDBJ databases">
        <title>Lysobacter cryohumiis sp. nov., isolated from soil in the Tianshan Mountains, Xinjiang, China.</title>
        <authorList>
            <person name="Luo Y."/>
            <person name="Sheng H."/>
        </authorList>
    </citation>
    <scope>NUCLEOTIDE SEQUENCE [LARGE SCALE GENOMIC DNA]</scope>
    <source>
        <strain evidence="2 3">ZS60</strain>
    </source>
</reference>
<evidence type="ECO:0000256" key="1">
    <source>
        <dbReference type="SAM" id="MobiDB-lite"/>
    </source>
</evidence>
<accession>A0A3M8SSU9</accession>
<name>A0A3M8SSU9_9GAMM</name>
<evidence type="ECO:0000313" key="3">
    <source>
        <dbReference type="Proteomes" id="UP000267049"/>
    </source>
</evidence>
<proteinExistence type="predicted"/>
<comment type="caution">
    <text evidence="2">The sequence shown here is derived from an EMBL/GenBank/DDBJ whole genome shotgun (WGS) entry which is preliminary data.</text>
</comment>
<evidence type="ECO:0000313" key="2">
    <source>
        <dbReference type="EMBL" id="RNF83775.1"/>
    </source>
</evidence>
<protein>
    <submittedName>
        <fullName evidence="2">Uncharacterized protein</fullName>
    </submittedName>
</protein>